<evidence type="ECO:0000256" key="6">
    <source>
        <dbReference type="ARBA" id="ARBA00022989"/>
    </source>
</evidence>
<evidence type="ECO:0000313" key="12">
    <source>
        <dbReference type="Proteomes" id="UP000655420"/>
    </source>
</evidence>
<dbReference type="AlphaFoldDB" id="A0A8J7M6P4"/>
<evidence type="ECO:0000313" key="11">
    <source>
        <dbReference type="EMBL" id="MBK0398529.1"/>
    </source>
</evidence>
<feature type="domain" description="RCK C-terminal" evidence="10">
    <location>
        <begin position="367"/>
        <end position="452"/>
    </location>
</feature>
<dbReference type="EMBL" id="JAEHHL010000001">
    <property type="protein sequence ID" value="MBK0398529.1"/>
    <property type="molecule type" value="Genomic_DNA"/>
</dbReference>
<dbReference type="PANTHER" id="PTHR30445">
    <property type="entry name" value="K(+)_H(+) ANTIPORTER SUBUNIT KHTT"/>
    <property type="match status" value="1"/>
</dbReference>
<name>A0A8J7M6P4_9RHOB</name>
<feature type="transmembrane region" description="Helical" evidence="8">
    <location>
        <begin position="621"/>
        <end position="640"/>
    </location>
</feature>
<dbReference type="Pfam" id="PF06826">
    <property type="entry name" value="Asp-Al_Ex"/>
    <property type="match status" value="2"/>
</dbReference>
<comment type="similarity">
    <text evidence="2">Belongs to the AAE transporter (TC 2.A.81) family.</text>
</comment>
<evidence type="ECO:0000256" key="9">
    <source>
        <dbReference type="SAM" id="SignalP"/>
    </source>
</evidence>
<dbReference type="InterPro" id="IPR006037">
    <property type="entry name" value="RCK_C"/>
</dbReference>
<proteinExistence type="inferred from homology"/>
<feature type="transmembrane region" description="Helical" evidence="8">
    <location>
        <begin position="557"/>
        <end position="577"/>
    </location>
</feature>
<evidence type="ECO:0000256" key="1">
    <source>
        <dbReference type="ARBA" id="ARBA00004651"/>
    </source>
</evidence>
<keyword evidence="6 8" id="KW-1133">Transmembrane helix</keyword>
<evidence type="ECO:0000259" key="10">
    <source>
        <dbReference type="PROSITE" id="PS51202"/>
    </source>
</evidence>
<reference evidence="11" key="1">
    <citation type="submission" date="2020-12" db="EMBL/GenBank/DDBJ databases">
        <title>Bacterial taxonomy.</title>
        <authorList>
            <person name="Pan X."/>
        </authorList>
    </citation>
    <scope>NUCLEOTIDE SEQUENCE</scope>
    <source>
        <strain evidence="11">M0105</strain>
    </source>
</reference>
<comment type="caution">
    <text evidence="11">The sequence shown here is derived from an EMBL/GenBank/DDBJ whole genome shotgun (WGS) entry which is preliminary data.</text>
</comment>
<dbReference type="GO" id="GO:0006813">
    <property type="term" value="P:potassium ion transport"/>
    <property type="evidence" value="ECO:0007669"/>
    <property type="project" value="InterPro"/>
</dbReference>
<protein>
    <submittedName>
        <fullName evidence="11">Transporter</fullName>
    </submittedName>
</protein>
<dbReference type="InterPro" id="IPR006512">
    <property type="entry name" value="YidE_YbjL"/>
</dbReference>
<keyword evidence="9" id="KW-0732">Signal</keyword>
<gene>
    <name evidence="11" type="ORF">H0I76_04965</name>
</gene>
<evidence type="ECO:0000256" key="4">
    <source>
        <dbReference type="ARBA" id="ARBA00022475"/>
    </source>
</evidence>
<dbReference type="GO" id="GO:0008324">
    <property type="term" value="F:monoatomic cation transmembrane transporter activity"/>
    <property type="evidence" value="ECO:0007669"/>
    <property type="project" value="InterPro"/>
</dbReference>
<organism evidence="11 12">
    <name type="scientific">Thermohalobaculum xanthum</name>
    <dbReference type="NCBI Taxonomy" id="2753746"/>
    <lineage>
        <taxon>Bacteria</taxon>
        <taxon>Pseudomonadati</taxon>
        <taxon>Pseudomonadota</taxon>
        <taxon>Alphaproteobacteria</taxon>
        <taxon>Rhodobacterales</taxon>
        <taxon>Paracoccaceae</taxon>
        <taxon>Thermohalobaculum</taxon>
    </lineage>
</organism>
<dbReference type="SUPFAM" id="SSF116726">
    <property type="entry name" value="TrkA C-terminal domain-like"/>
    <property type="match status" value="1"/>
</dbReference>
<feature type="transmembrane region" description="Helical" evidence="8">
    <location>
        <begin position="159"/>
        <end position="182"/>
    </location>
</feature>
<dbReference type="PANTHER" id="PTHR30445:SF9">
    <property type="match status" value="1"/>
</dbReference>
<evidence type="ECO:0000256" key="3">
    <source>
        <dbReference type="ARBA" id="ARBA00022448"/>
    </source>
</evidence>
<feature type="transmembrane region" description="Helical" evidence="8">
    <location>
        <begin position="101"/>
        <end position="122"/>
    </location>
</feature>
<keyword evidence="12" id="KW-1185">Reference proteome</keyword>
<feature type="transmembrane region" description="Helical" evidence="8">
    <location>
        <begin position="69"/>
        <end position="89"/>
    </location>
</feature>
<evidence type="ECO:0000256" key="5">
    <source>
        <dbReference type="ARBA" id="ARBA00022692"/>
    </source>
</evidence>
<dbReference type="InterPro" id="IPR050144">
    <property type="entry name" value="AAE_transporter"/>
</dbReference>
<dbReference type="Proteomes" id="UP000655420">
    <property type="component" value="Unassembled WGS sequence"/>
</dbReference>
<feature type="signal peptide" evidence="9">
    <location>
        <begin position="1"/>
        <end position="33"/>
    </location>
</feature>
<dbReference type="PROSITE" id="PS51202">
    <property type="entry name" value="RCK_C"/>
    <property type="match status" value="1"/>
</dbReference>
<feature type="transmembrane region" description="Helical" evidence="8">
    <location>
        <begin position="234"/>
        <end position="255"/>
    </location>
</feature>
<accession>A0A8J7M6P4</accession>
<dbReference type="InterPro" id="IPR036721">
    <property type="entry name" value="RCK_C_sf"/>
</dbReference>
<feature type="transmembrane region" description="Helical" evidence="8">
    <location>
        <begin position="530"/>
        <end position="551"/>
    </location>
</feature>
<evidence type="ECO:0000256" key="7">
    <source>
        <dbReference type="ARBA" id="ARBA00023136"/>
    </source>
</evidence>
<keyword evidence="3" id="KW-0813">Transport</keyword>
<keyword evidence="4" id="KW-1003">Cell membrane</keyword>
<keyword evidence="7 8" id="KW-0472">Membrane</keyword>
<keyword evidence="5 8" id="KW-0812">Transmembrane</keyword>
<feature type="transmembrane region" description="Helical" evidence="8">
    <location>
        <begin position="128"/>
        <end position="147"/>
    </location>
</feature>
<dbReference type="GO" id="GO:0005886">
    <property type="term" value="C:plasma membrane"/>
    <property type="evidence" value="ECO:0007669"/>
    <property type="project" value="UniProtKB-SubCell"/>
</dbReference>
<feature type="transmembrane region" description="Helical" evidence="8">
    <location>
        <begin position="491"/>
        <end position="509"/>
    </location>
</feature>
<comment type="subcellular location">
    <subcellularLocation>
        <location evidence="1">Cell membrane</location>
        <topology evidence="1">Multi-pass membrane protein</topology>
    </subcellularLocation>
</comment>
<evidence type="ECO:0000256" key="2">
    <source>
        <dbReference type="ARBA" id="ARBA00009854"/>
    </source>
</evidence>
<evidence type="ECO:0000256" key="8">
    <source>
        <dbReference type="SAM" id="Phobius"/>
    </source>
</evidence>
<dbReference type="NCBIfam" id="TIGR01625">
    <property type="entry name" value="YidE_YbjL_dupl"/>
    <property type="match status" value="1"/>
</dbReference>
<sequence>MSLPESRHAGKKRPFIAAAALVLTIAAGSAALAAAVSPDAGQLVREAEHVVGNVFQFFAPIAETGVKGVFAFLGQQQWVLILIAMALGYPLGRVAIGPISLGSTAGTLLVAVIISLVAQSYFGLTYSVPGIVATIFLSLFMYALGLGTGPKFFTGLRSAGLAAIVVGLVIWSLNWVICVGGAKLFGLPSGFAAGLISGSYTITAVLGVAQSAVQSGAAHVPPGMTADQIGANMAAGYAISYILSSVGIILLMRYLPAIFGHDAMADAKKAEDAFSGSGSDPLPGTPQAFLLGYSPVDIRAYRLQNKALIGKTVEELFEAHPDAPVLRIVRGGKVVDVLTNPALQEDDLVTIRADLKLEILRGSEIGPEVDDKLARDVEISAADIHVGSAAASGKTVEELATNELGFGLRLKAIFRAGQEIPLGPKTDVRLGDVLRLTGPQTCIERAAKGLGGKAITAGMLATTETMYLAMAMAAGYVVGALSITIGGIPFALGTSAGCLLAGIFVAYFRSRNPEFGGPVSEGARSFLQDIGLNIFVAALGANVGPMIASALGGDTVLVLALIGTTAALLPVVVAFFVGDKMLKMNSIICAGACAGGRNSTPSLNAVLDQSKSQVAAVPYPVSYAVTTVLALIGGYIAQIIS</sequence>
<feature type="chain" id="PRO_5035212606" evidence="9">
    <location>
        <begin position="34"/>
        <end position="641"/>
    </location>
</feature>
<feature type="transmembrane region" description="Helical" evidence="8">
    <location>
        <begin position="466"/>
        <end position="485"/>
    </location>
</feature>
<dbReference type="RefSeq" id="WP_200607703.1">
    <property type="nucleotide sequence ID" value="NZ_JAEHHL010000001.1"/>
</dbReference>